<evidence type="ECO:0000256" key="3">
    <source>
        <dbReference type="ARBA" id="ARBA00022729"/>
    </source>
</evidence>
<dbReference type="AlphaFoldDB" id="A0A158PA33"/>
<dbReference type="InterPro" id="IPR051503">
    <property type="entry name" value="ComplSys_Reg/VirEntry_Med"/>
</dbReference>
<reference evidence="7" key="1">
    <citation type="submission" date="2012-09" db="EMBL/GenBank/DDBJ databases">
        <authorList>
            <person name="Martin A.A."/>
        </authorList>
    </citation>
    <scope>NUCLEOTIDE SEQUENCE</scope>
</reference>
<dbReference type="InterPro" id="IPR000436">
    <property type="entry name" value="Sushi_SCR_CCP_dom"/>
</dbReference>
<dbReference type="InterPro" id="IPR035976">
    <property type="entry name" value="Sushi/SCR/CCP_sf"/>
</dbReference>
<organism evidence="7 8">
    <name type="scientific">Angiostrongylus cantonensis</name>
    <name type="common">Rat lungworm</name>
    <dbReference type="NCBI Taxonomy" id="6313"/>
    <lineage>
        <taxon>Eukaryota</taxon>
        <taxon>Metazoa</taxon>
        <taxon>Ecdysozoa</taxon>
        <taxon>Nematoda</taxon>
        <taxon>Chromadorea</taxon>
        <taxon>Rhabditida</taxon>
        <taxon>Rhabditina</taxon>
        <taxon>Rhabditomorpha</taxon>
        <taxon>Strongyloidea</taxon>
        <taxon>Metastrongylidae</taxon>
        <taxon>Angiostrongylus</taxon>
    </lineage>
</organism>
<protein>
    <submittedName>
        <fullName evidence="8">Sushi domain-containing protein</fullName>
    </submittedName>
</protein>
<evidence type="ECO:0000313" key="7">
    <source>
        <dbReference type="Proteomes" id="UP000035642"/>
    </source>
</evidence>
<evidence type="ECO:0000256" key="4">
    <source>
        <dbReference type="ARBA" id="ARBA00023157"/>
    </source>
</evidence>
<dbReference type="SUPFAM" id="SSF57535">
    <property type="entry name" value="Complement control module/SCR domain"/>
    <property type="match status" value="3"/>
</dbReference>
<proteinExistence type="predicted"/>
<dbReference type="Gene3D" id="2.10.70.10">
    <property type="entry name" value="Complement Module, domain 1"/>
    <property type="match status" value="2"/>
</dbReference>
<dbReference type="CDD" id="cd00033">
    <property type="entry name" value="CCP"/>
    <property type="match status" value="2"/>
</dbReference>
<dbReference type="Proteomes" id="UP000035642">
    <property type="component" value="Unassembled WGS sequence"/>
</dbReference>
<dbReference type="PANTHER" id="PTHR45785">
    <property type="entry name" value="COMPLEMENT FACTOR H-RELATED"/>
    <property type="match status" value="1"/>
</dbReference>
<dbReference type="PANTHER" id="PTHR45785:SF2">
    <property type="entry name" value="COMPLEMENT FACTOR H-RELATED"/>
    <property type="match status" value="1"/>
</dbReference>
<dbReference type="SMART" id="SM00032">
    <property type="entry name" value="CCP"/>
    <property type="match status" value="3"/>
</dbReference>
<evidence type="ECO:0000313" key="8">
    <source>
        <dbReference type="WBParaSite" id="ACAC_0000894701-mRNA-1"/>
    </source>
</evidence>
<name>A0A158PA33_ANGCA</name>
<reference evidence="8" key="2">
    <citation type="submission" date="2016-04" db="UniProtKB">
        <authorList>
            <consortium name="WormBaseParasite"/>
        </authorList>
    </citation>
    <scope>IDENTIFICATION</scope>
</reference>
<evidence type="ECO:0000256" key="2">
    <source>
        <dbReference type="ARBA" id="ARBA00022659"/>
    </source>
</evidence>
<feature type="domain" description="Sushi" evidence="6">
    <location>
        <begin position="18"/>
        <end position="83"/>
    </location>
</feature>
<evidence type="ECO:0000259" key="6">
    <source>
        <dbReference type="PROSITE" id="PS50923"/>
    </source>
</evidence>
<evidence type="ECO:0000256" key="1">
    <source>
        <dbReference type="ARBA" id="ARBA00004328"/>
    </source>
</evidence>
<sequence>GTASAVCTNGQWTPSQLGTCIGFPAITTPLGAILSYSNLALLGPFSEGTTVTARCLNGKYPLGASLSTCQNGQWTPPLGSCPNSGAIQCTLPPALPIGATVTYSSGNMFGPWNSGAVATMACPLAQTVVGSTTSICNNGVWSPLGTPCLYPYVPFVVPLPGTEFPCYLGLLEPLNGSIRYTNSKLPYQPGTIATLTCKVGYIVSGAATSVCVNGSFATIGTCNAL</sequence>
<keyword evidence="3" id="KW-0732">Signal</keyword>
<accession>A0A158PA33</accession>
<dbReference type="STRING" id="6313.A0A158PA33"/>
<keyword evidence="2 5" id="KW-0768">Sushi</keyword>
<keyword evidence="7" id="KW-1185">Reference proteome</keyword>
<comment type="caution">
    <text evidence="5">Lacks conserved residue(s) required for the propagation of feature annotation.</text>
</comment>
<dbReference type="WBParaSite" id="ACAC_0000894701-mRNA-1">
    <property type="protein sequence ID" value="ACAC_0000894701-mRNA-1"/>
    <property type="gene ID" value="ACAC_0000894701"/>
</dbReference>
<comment type="subcellular location">
    <subcellularLocation>
        <location evidence="1">Virion</location>
    </subcellularLocation>
</comment>
<evidence type="ECO:0000256" key="5">
    <source>
        <dbReference type="PROSITE-ProRule" id="PRU00302"/>
    </source>
</evidence>
<keyword evidence="4" id="KW-1015">Disulfide bond</keyword>
<dbReference type="PROSITE" id="PS50923">
    <property type="entry name" value="SUSHI"/>
    <property type="match status" value="1"/>
</dbReference>
<dbReference type="Pfam" id="PF00084">
    <property type="entry name" value="Sushi"/>
    <property type="match status" value="2"/>
</dbReference>